<sequence>MTLYGDGTLISSISIRNFRSISAAEIPADWITTLVGSNDAGKSNVLRAINLFFNGETNPGESFDFSRDFNQFAVVRQRTAPQIEIKIVFKLPDGYLREDAPAEVEWRKVWRFDGEAKRMETRTFIDGTDFPPRSKIPALMDRIRFTYVPAIKDKAFFADLQGRLYDVLSSVAEEPLKESAGAFQTQLGEQLHDLLDTLRTAFGAEAAMRLPENLRQIFENLEINSGEVPLSRRGDGIKIRHIPMILKFIAVKRDELLTRGGVRYTHIWGFEEPENNVEMSSAFRMASDFVDLVAEASHFQLFFTTHSPIFYRLDQHRPEAAEWLVSHFVSKDGKNTCIETRTPDQVDESMGLMPIVAPYVAQAKARYDELREQLEQVRDIATQKRPTVFVEGESDRKVITKAWETFSEFPVDTINICAGDGAFGSANALESRALAWLLTLRHRPTQERAKAAAIFDTDASGRRAHKSLTEEITRLNLHTYGLKAISLRTPLRLRNLARQGFQLSIDLEAFYTDALWQRAESRKWLEPVKDLGALLSTTLVGAMAAGGPNPFEGLEPNDALRLKFKFSDTGKQKAAQHLARMTQTEAERELAEFRQLIIELQGHFNLQRPESQTAQ</sequence>
<name>A0A2B8BBT4_9PROT</name>
<evidence type="ECO:0000259" key="1">
    <source>
        <dbReference type="Pfam" id="PF13175"/>
    </source>
</evidence>
<dbReference type="InterPro" id="IPR051396">
    <property type="entry name" value="Bact_Antivir_Def_Nuclease"/>
</dbReference>
<proteinExistence type="predicted"/>
<accession>A0A2B8BBT4</accession>
<dbReference type="PANTHER" id="PTHR43581:SF2">
    <property type="entry name" value="EXCINUCLEASE ATPASE SUBUNIT"/>
    <property type="match status" value="1"/>
</dbReference>
<dbReference type="PANTHER" id="PTHR43581">
    <property type="entry name" value="ATP/GTP PHOSPHATASE"/>
    <property type="match status" value="1"/>
</dbReference>
<comment type="caution">
    <text evidence="2">The sequence shown here is derived from an EMBL/GenBank/DDBJ whole genome shotgun (WGS) entry which is preliminary data.</text>
</comment>
<dbReference type="Pfam" id="PF13175">
    <property type="entry name" value="AAA_15"/>
    <property type="match status" value="1"/>
</dbReference>
<dbReference type="Proteomes" id="UP000225379">
    <property type="component" value="Unassembled WGS sequence"/>
</dbReference>
<dbReference type="InterPro" id="IPR041685">
    <property type="entry name" value="AAA_GajA/Old/RecF-like"/>
</dbReference>
<feature type="domain" description="Endonuclease GajA/Old nuclease/RecF-like AAA" evidence="1">
    <location>
        <begin position="10"/>
        <end position="93"/>
    </location>
</feature>
<dbReference type="Gene3D" id="3.40.50.300">
    <property type="entry name" value="P-loop containing nucleotide triphosphate hydrolases"/>
    <property type="match status" value="1"/>
</dbReference>
<protein>
    <recommendedName>
        <fullName evidence="1">Endonuclease GajA/Old nuclease/RecF-like AAA domain-containing protein</fullName>
    </recommendedName>
</protein>
<evidence type="ECO:0000313" key="2">
    <source>
        <dbReference type="EMBL" id="PGH56196.1"/>
    </source>
</evidence>
<reference evidence="3" key="1">
    <citation type="submission" date="2017-10" db="EMBL/GenBank/DDBJ databases">
        <authorList>
            <person name="Kravchenko I.K."/>
            <person name="Grouzdev D.S."/>
        </authorList>
    </citation>
    <scope>NUCLEOTIDE SEQUENCE [LARGE SCALE GENOMIC DNA]</scope>
    <source>
        <strain evidence="3">B2</strain>
    </source>
</reference>
<evidence type="ECO:0000313" key="3">
    <source>
        <dbReference type="Proteomes" id="UP000225379"/>
    </source>
</evidence>
<dbReference type="InterPro" id="IPR027417">
    <property type="entry name" value="P-loop_NTPase"/>
</dbReference>
<organism evidence="2 3">
    <name type="scientific">Azospirillum palustre</name>
    <dbReference type="NCBI Taxonomy" id="2044885"/>
    <lineage>
        <taxon>Bacteria</taxon>
        <taxon>Pseudomonadati</taxon>
        <taxon>Pseudomonadota</taxon>
        <taxon>Alphaproteobacteria</taxon>
        <taxon>Rhodospirillales</taxon>
        <taxon>Azospirillaceae</taxon>
        <taxon>Azospirillum</taxon>
    </lineage>
</organism>
<dbReference type="AlphaFoldDB" id="A0A2B8BBT4"/>
<dbReference type="SUPFAM" id="SSF52540">
    <property type="entry name" value="P-loop containing nucleoside triphosphate hydrolases"/>
    <property type="match status" value="1"/>
</dbReference>
<keyword evidence="3" id="KW-1185">Reference proteome</keyword>
<gene>
    <name evidence="2" type="ORF">CRT60_14640</name>
</gene>
<dbReference type="EMBL" id="PDKW01000041">
    <property type="protein sequence ID" value="PGH56196.1"/>
    <property type="molecule type" value="Genomic_DNA"/>
</dbReference>